<evidence type="ECO:0000313" key="2">
    <source>
        <dbReference type="Proteomes" id="UP000016480"/>
    </source>
</evidence>
<gene>
    <name evidence="1" type="ORF">PRUB_a3917</name>
</gene>
<comment type="caution">
    <text evidence="1">The sequence shown here is derived from an EMBL/GenBank/DDBJ whole genome shotgun (WGS) entry which is preliminary data.</text>
</comment>
<protein>
    <submittedName>
        <fullName evidence="1">Uncharacterized protein</fullName>
    </submittedName>
</protein>
<proteinExistence type="predicted"/>
<accession>A0A8T0CAP4</accession>
<organism evidence="1 2">
    <name type="scientific">Pseudoalteromonas rubra</name>
    <dbReference type="NCBI Taxonomy" id="43658"/>
    <lineage>
        <taxon>Bacteria</taxon>
        <taxon>Pseudomonadati</taxon>
        <taxon>Pseudomonadota</taxon>
        <taxon>Gammaproteobacteria</taxon>
        <taxon>Alteromonadales</taxon>
        <taxon>Pseudoalteromonadaceae</taxon>
        <taxon>Pseudoalteromonas</taxon>
    </lineage>
</organism>
<sequence>MQFLTLKRFASAGAEVARVPKAPITSAVFMNSLMCDMVFSSTVFVLGDMSCGTQQAYKSRVAGAFN</sequence>
<name>A0A8T0CAP4_9GAMM</name>
<dbReference type="AlphaFoldDB" id="A0A8T0CAP4"/>
<evidence type="ECO:0000313" key="1">
    <source>
        <dbReference type="EMBL" id="KAF7787065.1"/>
    </source>
</evidence>
<dbReference type="Proteomes" id="UP000016480">
    <property type="component" value="Unassembled WGS sequence"/>
</dbReference>
<dbReference type="EMBL" id="AHCD03000034">
    <property type="protein sequence ID" value="KAF7787065.1"/>
    <property type="molecule type" value="Genomic_DNA"/>
</dbReference>
<reference evidence="1 2" key="1">
    <citation type="journal article" date="2012" name="J. Bacteriol.">
        <title>Genome sequence of the cycloprodigiosin-producing bacterial strain Pseudoalteromonas rubra ATCC 29570(T).</title>
        <authorList>
            <person name="Xie B.B."/>
            <person name="Shu Y.L."/>
            <person name="Qin Q.L."/>
            <person name="Rong J.C."/>
            <person name="Zhang X.Y."/>
            <person name="Chen X.L."/>
            <person name="Zhou B.C."/>
            <person name="Zhang Y.Z."/>
        </authorList>
    </citation>
    <scope>NUCLEOTIDE SEQUENCE [LARGE SCALE GENOMIC DNA]</scope>
    <source>
        <strain evidence="1 2">DSM 6842</strain>
    </source>
</reference>